<protein>
    <recommendedName>
        <fullName evidence="1">SprT-like domain-containing protein</fullName>
    </recommendedName>
</protein>
<organism evidence="2 3">
    <name type="scientific">Clostridium tarantellae</name>
    <dbReference type="NCBI Taxonomy" id="39493"/>
    <lineage>
        <taxon>Bacteria</taxon>
        <taxon>Bacillati</taxon>
        <taxon>Bacillota</taxon>
        <taxon>Clostridia</taxon>
        <taxon>Eubacteriales</taxon>
        <taxon>Clostridiaceae</taxon>
        <taxon>Clostridium</taxon>
    </lineage>
</organism>
<evidence type="ECO:0000259" key="1">
    <source>
        <dbReference type="Pfam" id="PF10263"/>
    </source>
</evidence>
<dbReference type="Proteomes" id="UP000430345">
    <property type="component" value="Unassembled WGS sequence"/>
</dbReference>
<dbReference type="GO" id="GO:0006950">
    <property type="term" value="P:response to stress"/>
    <property type="evidence" value="ECO:0007669"/>
    <property type="project" value="UniProtKB-ARBA"/>
</dbReference>
<dbReference type="Pfam" id="PF10263">
    <property type="entry name" value="SprT-like"/>
    <property type="match status" value="1"/>
</dbReference>
<gene>
    <name evidence="2" type="ORF">GBZ86_09675</name>
</gene>
<accession>A0A6I1MUZ6</accession>
<comment type="caution">
    <text evidence="2">The sequence shown here is derived from an EMBL/GenBank/DDBJ whole genome shotgun (WGS) entry which is preliminary data.</text>
</comment>
<name>A0A6I1MUZ6_9CLOT</name>
<evidence type="ECO:0000313" key="3">
    <source>
        <dbReference type="Proteomes" id="UP000430345"/>
    </source>
</evidence>
<reference evidence="2 3" key="1">
    <citation type="submission" date="2019-10" db="EMBL/GenBank/DDBJ databases">
        <title>The Genome Sequence of Clostridium tarantellae Isolated from Fish Brain.</title>
        <authorList>
            <person name="Bano L."/>
            <person name="Kiel M."/>
            <person name="Sales G."/>
            <person name="Doxey A.C."/>
            <person name="Mansfield M.J."/>
            <person name="Schiavone M."/>
            <person name="Rossetto O."/>
            <person name="Pirazzini M."/>
            <person name="Dobrindt U."/>
            <person name="Montecucco C."/>
        </authorList>
    </citation>
    <scope>NUCLEOTIDE SEQUENCE [LARGE SCALE GENOMIC DNA]</scope>
    <source>
        <strain evidence="2 3">DSM 3997</strain>
    </source>
</reference>
<keyword evidence="3" id="KW-1185">Reference proteome</keyword>
<dbReference type="RefSeq" id="WP_152890141.1">
    <property type="nucleotide sequence ID" value="NZ_WHJC01000137.1"/>
</dbReference>
<dbReference type="EMBL" id="WHJC01000137">
    <property type="protein sequence ID" value="MPQ44029.1"/>
    <property type="molecule type" value="Genomic_DNA"/>
</dbReference>
<dbReference type="AlphaFoldDB" id="A0A6I1MUZ6"/>
<proteinExistence type="predicted"/>
<evidence type="ECO:0000313" key="2">
    <source>
        <dbReference type="EMBL" id="MPQ44029.1"/>
    </source>
</evidence>
<sequence length="179" mass="21050">MKLYCKGMIRMNKKIDLLELVKECERITNIKLEVPLLINKRLKKSLGITRYTIIKQGRQSKIKPKSIELNDRFLKTATKEEVKEVIRHEYAHYCALKQVGRHNHTDYIFKLWCKRLGVSNKATMEVKGLQSNKEKYTAYCVHCNKRVGGCKTSRHNLVKKTNLFKTKCCYAPVRILQNY</sequence>
<feature type="domain" description="SprT-like" evidence="1">
    <location>
        <begin position="32"/>
        <end position="121"/>
    </location>
</feature>
<dbReference type="InterPro" id="IPR006640">
    <property type="entry name" value="SprT-like_domain"/>
</dbReference>